<gene>
    <name evidence="1" type="ORF">POREN0001_0528</name>
</gene>
<dbReference type="EMBL" id="ACNN01000007">
    <property type="protein sequence ID" value="EEN83415.1"/>
    <property type="molecule type" value="Genomic_DNA"/>
</dbReference>
<proteinExistence type="predicted"/>
<name>C3J8L2_POREA</name>
<keyword evidence="2" id="KW-1185">Reference proteome</keyword>
<evidence type="ECO:0000313" key="1">
    <source>
        <dbReference type="EMBL" id="EEN83415.1"/>
    </source>
</evidence>
<protein>
    <submittedName>
        <fullName evidence="1">Uncharacterized protein</fullName>
    </submittedName>
</protein>
<dbReference type="Proteomes" id="UP000004295">
    <property type="component" value="Unassembled WGS sequence"/>
</dbReference>
<sequence length="39" mass="4260">MPRLTDVWSLGMKCLASPVVVSSGSAIEYQKQDGEYVIT</sequence>
<reference evidence="1 2" key="1">
    <citation type="submission" date="2009-04" db="EMBL/GenBank/DDBJ databases">
        <authorList>
            <person name="Sebastian Y."/>
            <person name="Madupu R."/>
            <person name="Durkin A.S."/>
            <person name="Torralba M."/>
            <person name="Methe B."/>
            <person name="Sutton G.G."/>
            <person name="Strausberg R.L."/>
            <person name="Nelson K.E."/>
        </authorList>
    </citation>
    <scope>NUCLEOTIDE SEQUENCE [LARGE SCALE GENOMIC DNA]</scope>
    <source>
        <strain evidence="2">ATCC 35406 / BCRC 14492 / JCM 8526 / NCTC 13058 / HG 370</strain>
    </source>
</reference>
<accession>C3J8L2</accession>
<dbReference type="AlphaFoldDB" id="C3J8L2"/>
<evidence type="ECO:0000313" key="2">
    <source>
        <dbReference type="Proteomes" id="UP000004295"/>
    </source>
</evidence>
<organism evidence="1 2">
    <name type="scientific">Porphyromonas endodontalis (strain ATCC 35406 / DSM 24491 / JCM 8526 / CCUG 16442 / BCRC 14492 / NCTC 13058 / HG 370)</name>
    <name type="common">Bacteroides endodontalis</name>
    <dbReference type="NCBI Taxonomy" id="553175"/>
    <lineage>
        <taxon>Bacteria</taxon>
        <taxon>Pseudomonadati</taxon>
        <taxon>Bacteroidota</taxon>
        <taxon>Bacteroidia</taxon>
        <taxon>Bacteroidales</taxon>
        <taxon>Porphyromonadaceae</taxon>
        <taxon>Porphyromonas</taxon>
    </lineage>
</organism>
<comment type="caution">
    <text evidence="1">The sequence shown here is derived from an EMBL/GenBank/DDBJ whole genome shotgun (WGS) entry which is preliminary data.</text>
</comment>